<feature type="compositionally biased region" description="Low complexity" evidence="4">
    <location>
        <begin position="686"/>
        <end position="699"/>
    </location>
</feature>
<accession>A0A3Q2CEC1</accession>
<name>A0A3Q2CEC1_CYPVA</name>
<feature type="compositionally biased region" description="Polar residues" evidence="4">
    <location>
        <begin position="1037"/>
        <end position="1049"/>
    </location>
</feature>
<feature type="compositionally biased region" description="Polar residues" evidence="4">
    <location>
        <begin position="1093"/>
        <end position="1107"/>
    </location>
</feature>
<dbReference type="InterPro" id="IPR050944">
    <property type="entry name" value="FAM83"/>
</dbReference>
<feature type="compositionally biased region" description="Basic and acidic residues" evidence="4">
    <location>
        <begin position="1507"/>
        <end position="1518"/>
    </location>
</feature>
<feature type="compositionally biased region" description="Polar residues" evidence="4">
    <location>
        <begin position="700"/>
        <end position="710"/>
    </location>
</feature>
<feature type="compositionally biased region" description="Basic and acidic residues" evidence="4">
    <location>
        <begin position="653"/>
        <end position="677"/>
    </location>
</feature>
<dbReference type="Gene3D" id="3.30.870.10">
    <property type="entry name" value="Endonuclease Chain A"/>
    <property type="match status" value="1"/>
</dbReference>
<feature type="compositionally biased region" description="Polar residues" evidence="4">
    <location>
        <begin position="1894"/>
        <end position="1905"/>
    </location>
</feature>
<dbReference type="GeneID" id="107088459"/>
<feature type="compositionally biased region" description="Polar residues" evidence="4">
    <location>
        <begin position="512"/>
        <end position="524"/>
    </location>
</feature>
<evidence type="ECO:0000256" key="1">
    <source>
        <dbReference type="ARBA" id="ARBA00004496"/>
    </source>
</evidence>
<evidence type="ECO:0000259" key="5">
    <source>
        <dbReference type="Pfam" id="PF07894"/>
    </source>
</evidence>
<sequence>MARRSQCSSAGDNPLDPNYLPPHYREEYRLAIDALVEDSLDGYYHLLQNVDVVDFLSPDEIQYIQSVVQPPKQSIHPEQQFLDCEGEGSSDTYWPIHSDLDVPDLDLGWPQVHHFVEPTEVTTLVNPPEPDMPSIKEQARRLIKNAQQVIAIVMDMFTDVDIFADILNAAGRRVAVYILLDEHNADLFVNMVANCRVNLQAFPFIRVRTVSGITYQCRSGKTFKGQMMDRFLLTDCRAVLSGNYSFMWSFEKLHRCMAHLFLGQLVTTFDEEFRILFAQSQPLNVENMLSRIEDLRVLQKRQFPNESTSKYREPKRFLSLDVPSDDWAGHSYDEHAGGSLRIMAMKRQGAVRGPADMYNRYGSQQTLVDPSFDQGPARILMTDNPALKRHSYAGDVPGRYSLPFLQQQGMPDSEPRGKLFHRDQQLFPGPGAEEDYSSYEKFWNQGYMQAEQFSVPGLQQEVLPPEFDPVLNYLSSTRNLDLDQGSDRLLPPADIPFTSPHPKRRGVRQPYVGQTSPTSSNSDQKPFIRDATMNRKDPTVKQKLRNWRIGSYLSAHDNPEEEAIPIEPTQQPDPFEEPVVPIQQTAPLADLPFHKIPNVKEFKVNTVPRISQIPSYVKAPPQEKPKTVLDEPASVTAETKTTPTLFETSSTAEVKKDEEQDPKQTKTPRLQRDDSFRKKYNAAMQRSSRLRSSLIFSSLDQQNPQETTIADQEDEGGDKSKTEQTKLPLVSHVLGQRRSTAREPIEWSRYIKPTSEAQKTDKDEEKDSSSGKDSQDLSEMPEGKEPLKHTDEEQDSVSSLMPTFVDMNDPDNRLMFFKELAAQRKAARASEAQTKKDKGELKPQPEPKTTSIFQKKDPVSKETPETSVAKDLEKTPAAESGNTSKKDCNSTKTANEQKTETKKTEKDLQSLVSLSVSTETDQPTNKPSENPTVSNPLMPQSKSMKAELPKTDQVPDLTSPFLTASSYVDMNDPDNRLMFFKELAAKRKASAAKKGKEKAQKEPLTEPQNTSVLQSEQNPPMGTLESKNTFLREGLSMKNTMSPETSGNENTRKKDSLVKNDSITLNTSEEQAPKVTAETVRTDIQKQSDEQTETSQSKSPEQSTVSEPSLEIKSPKQANAADATVSSCINSADKRENLTLETVPVIPSLMDGLTSSESFQPETNICSTPLPSEAEPASTIGSLNPPEHTSTSDSPPLVSDLQKHPVAAKQTLPSDSAQEVYSPPNDTITLPPNVDEIKPKQESSKDTLEISDSQHNQTHLEDIPKFENTSMDNAKIVKTDVSPDKQAAVLEPNKLNSSTGINREEATVIPSVEGLGENSIKLEQEEPVAKECKPLESPEDPKAYSGSLAVCSSTPDTSLFCELGPEGSVSEQHLENTALSNTASGDTHTQSHITSAVEKTEHPQDTSTQNALSSYVNLTDMNAPPVVETALPPAVSAVSNLADTTSMSSETQPQSKGSAQTPNEPTTVATAKVDLLSKASDAVCPESQTAEPLALKDRSQEPLTEESVSRERTKDNSKQRNNSEMTEVTSNETKPKSEESLDQPIAQSLSGPTMVSPTDADLVCKPSEAVSPESQTPETPVPQESSKKDQKLVKTDEKKFVNLFDKDKSQEPSTEESESKEKSKDKQSNHSEITDVTSNETKPKSEESLDQPRTRSLNESTMVVPTKEDLVCKASEAVSLERQTLETPAPQESSRKEPELPETDEKKSSSLLYKDKSQKPSTEENAGIEITKDESKQSNSFETKNLTSNETQIKSEESLGQPTANSVSESTAVAPAETHLPCDTSEEVNSESQTPETPVPQECSKKELKFVETDEKKSNNLLDKDRSQEPSTEKSSSKDKSKDKQCNNSAMAEVTSNESKPKSEESLDQPTAQSLNESTMVAPSKADLVCKTSEAVSHGSQTPETPVTLESSKKELEKVETDEKKSNSLLDKDNSQKPSTEESLNKEKTKDESKQSNGSETEVTPKQPKSSQSRYHSSTVNVISSSNLRDDTKLLLGQISANSQSRNEATKDSPVTDDEKEDKADKNAKNEKGLGYRTLNRGSTKSVQEREQLLEKIQTMRKTRKVYSRFEMAP</sequence>
<dbReference type="PANTHER" id="PTHR16181">
    <property type="entry name" value="PROTEIN FAM83A-RELATED"/>
    <property type="match status" value="1"/>
</dbReference>
<dbReference type="Proteomes" id="UP000265020">
    <property type="component" value="Unassembled WGS sequence"/>
</dbReference>
<feature type="compositionally biased region" description="Basic and acidic residues" evidence="4">
    <location>
        <begin position="1585"/>
        <end position="1610"/>
    </location>
</feature>
<evidence type="ECO:0000256" key="3">
    <source>
        <dbReference type="ARBA" id="ARBA00022490"/>
    </source>
</evidence>
<dbReference type="InterPro" id="IPR012461">
    <property type="entry name" value="SACK1"/>
</dbReference>
<feature type="compositionally biased region" description="Polar residues" evidence="4">
    <location>
        <begin position="1405"/>
        <end position="1416"/>
    </location>
</feature>
<feature type="compositionally biased region" description="Basic and acidic residues" evidence="4">
    <location>
        <begin position="854"/>
        <end position="876"/>
    </location>
</feature>
<reference evidence="6" key="1">
    <citation type="submission" date="2025-08" db="UniProtKB">
        <authorList>
            <consortium name="Ensembl"/>
        </authorList>
    </citation>
    <scope>IDENTIFICATION</scope>
</reference>
<feature type="compositionally biased region" description="Basic and acidic residues" evidence="4">
    <location>
        <begin position="1235"/>
        <end position="1248"/>
    </location>
</feature>
<feature type="compositionally biased region" description="Polar residues" evidence="4">
    <location>
        <begin position="1153"/>
        <end position="1170"/>
    </location>
</feature>
<dbReference type="GO" id="GO:0005737">
    <property type="term" value="C:cytoplasm"/>
    <property type="evidence" value="ECO:0007669"/>
    <property type="project" value="UniProtKB-SubCell"/>
</dbReference>
<feature type="region of interest" description="Disordered" evidence="4">
    <location>
        <begin position="1"/>
        <end position="20"/>
    </location>
</feature>
<feature type="region of interest" description="Disordered" evidence="4">
    <location>
        <begin position="822"/>
        <end position="958"/>
    </location>
</feature>
<feature type="compositionally biased region" description="Basic and acidic residues" evidence="4">
    <location>
        <begin position="758"/>
        <end position="791"/>
    </location>
</feature>
<feature type="compositionally biased region" description="Polar residues" evidence="4">
    <location>
        <begin position="1545"/>
        <end position="1556"/>
    </location>
</feature>
<organism evidence="6 7">
    <name type="scientific">Cyprinodon variegatus</name>
    <name type="common">Sheepshead minnow</name>
    <dbReference type="NCBI Taxonomy" id="28743"/>
    <lineage>
        <taxon>Eukaryota</taxon>
        <taxon>Metazoa</taxon>
        <taxon>Chordata</taxon>
        <taxon>Craniata</taxon>
        <taxon>Vertebrata</taxon>
        <taxon>Euteleostomi</taxon>
        <taxon>Actinopterygii</taxon>
        <taxon>Neopterygii</taxon>
        <taxon>Teleostei</taxon>
        <taxon>Neoteleostei</taxon>
        <taxon>Acanthomorphata</taxon>
        <taxon>Ovalentaria</taxon>
        <taxon>Atherinomorphae</taxon>
        <taxon>Cyprinodontiformes</taxon>
        <taxon>Cyprinodontidae</taxon>
        <taxon>Cyprinodon</taxon>
    </lineage>
</organism>
<dbReference type="GO" id="GO:0044380">
    <property type="term" value="P:protein localization to cytoskeleton"/>
    <property type="evidence" value="ECO:0007669"/>
    <property type="project" value="TreeGrafter"/>
</dbReference>
<feature type="compositionally biased region" description="Polar residues" evidence="4">
    <location>
        <begin position="1868"/>
        <end position="1881"/>
    </location>
</feature>
<dbReference type="OrthoDB" id="9832446at2759"/>
<reference evidence="6" key="2">
    <citation type="submission" date="2025-09" db="UniProtKB">
        <authorList>
            <consortium name="Ensembl"/>
        </authorList>
    </citation>
    <scope>IDENTIFICATION</scope>
</reference>
<feature type="region of interest" description="Disordered" evidence="4">
    <location>
        <begin position="1441"/>
        <end position="2050"/>
    </location>
</feature>
<feature type="compositionally biased region" description="Polar residues" evidence="4">
    <location>
        <begin position="1006"/>
        <end position="1029"/>
    </location>
</feature>
<feature type="compositionally biased region" description="Polar residues" evidence="4">
    <location>
        <begin position="1654"/>
        <end position="1663"/>
    </location>
</feature>
<evidence type="ECO:0000313" key="7">
    <source>
        <dbReference type="Proteomes" id="UP000265020"/>
    </source>
</evidence>
<feature type="domain" description="Scaffolding anchor of CK1" evidence="5">
    <location>
        <begin position="13"/>
        <end position="282"/>
    </location>
</feature>
<protein>
    <submittedName>
        <fullName evidence="6">Protein FAM83H-like</fullName>
    </submittedName>
</protein>
<feature type="compositionally biased region" description="Basic and acidic residues" evidence="4">
    <location>
        <begin position="884"/>
        <end position="908"/>
    </location>
</feature>
<keyword evidence="3" id="KW-0963">Cytoplasm</keyword>
<feature type="compositionally biased region" description="Polar residues" evidence="4">
    <location>
        <begin position="1519"/>
        <end position="1532"/>
    </location>
</feature>
<feature type="compositionally biased region" description="Basic residues" evidence="4">
    <location>
        <begin position="986"/>
        <end position="996"/>
    </location>
</feature>
<feature type="compositionally biased region" description="Basic and acidic residues" evidence="4">
    <location>
        <begin position="1911"/>
        <end position="1954"/>
    </location>
</feature>
<feature type="compositionally biased region" description="Basic and acidic residues" evidence="4">
    <location>
        <begin position="833"/>
        <end position="845"/>
    </location>
</feature>
<dbReference type="KEGG" id="cvg:107088459"/>
<feature type="compositionally biased region" description="Polar residues" evidence="4">
    <location>
        <begin position="1059"/>
        <end position="1070"/>
    </location>
</feature>
<feature type="compositionally biased region" description="Polar residues" evidence="4">
    <location>
        <begin position="1441"/>
        <end position="1469"/>
    </location>
</feature>
<feature type="compositionally biased region" description="Basic and acidic residues" evidence="4">
    <location>
        <begin position="1641"/>
        <end position="1653"/>
    </location>
</feature>
<feature type="compositionally biased region" description="Basic and acidic residues" evidence="4">
    <location>
        <begin position="1320"/>
        <end position="1342"/>
    </location>
</feature>
<dbReference type="OMA" id="IEIEERW"/>
<comment type="similarity">
    <text evidence="2">Belongs to the FAM83 family.</text>
</comment>
<feature type="compositionally biased region" description="Polar residues" evidence="4">
    <location>
        <begin position="1681"/>
        <end position="1692"/>
    </location>
</feature>
<feature type="compositionally biased region" description="Polar residues" evidence="4">
    <location>
        <begin position="1179"/>
        <end position="1194"/>
    </location>
</feature>
<feature type="compositionally biased region" description="Polar residues" evidence="4">
    <location>
        <begin position="1737"/>
        <end position="1771"/>
    </location>
</feature>
<feature type="compositionally biased region" description="Polar residues" evidence="4">
    <location>
        <begin position="1371"/>
        <end position="1394"/>
    </location>
</feature>
<evidence type="ECO:0000256" key="2">
    <source>
        <dbReference type="ARBA" id="ARBA00006937"/>
    </source>
</evidence>
<feature type="region of interest" description="Disordered" evidence="4">
    <location>
        <begin position="483"/>
        <end position="533"/>
    </location>
</feature>
<feature type="compositionally biased region" description="Polar residues" evidence="4">
    <location>
        <begin position="636"/>
        <end position="652"/>
    </location>
</feature>
<comment type="subcellular location">
    <subcellularLocation>
        <location evidence="1">Cytoplasm</location>
    </subcellularLocation>
</comment>
<dbReference type="GO" id="GO:0007165">
    <property type="term" value="P:signal transduction"/>
    <property type="evidence" value="ECO:0007669"/>
    <property type="project" value="TreeGrafter"/>
</dbReference>
<feature type="compositionally biased region" description="Basic and acidic residues" evidence="4">
    <location>
        <begin position="1080"/>
        <end position="1089"/>
    </location>
</feature>
<dbReference type="FunFam" id="3.30.870.10:FF:000004">
    <property type="entry name" value="protein FAM83H isoform X2"/>
    <property type="match status" value="1"/>
</dbReference>
<feature type="compositionally biased region" description="Polar residues" evidence="4">
    <location>
        <begin position="910"/>
        <end position="943"/>
    </location>
</feature>
<dbReference type="GO" id="GO:1990254">
    <property type="term" value="F:keratin filament binding"/>
    <property type="evidence" value="ECO:0007669"/>
    <property type="project" value="TreeGrafter"/>
</dbReference>
<proteinExistence type="inferred from homology"/>
<dbReference type="SUPFAM" id="SSF56024">
    <property type="entry name" value="Phospholipase D/nuclease"/>
    <property type="match status" value="1"/>
</dbReference>
<dbReference type="RefSeq" id="XP_015236130.1">
    <property type="nucleotide sequence ID" value="XM_015380644.1"/>
</dbReference>
<feature type="compositionally biased region" description="Basic and acidic residues" evidence="4">
    <location>
        <begin position="1617"/>
        <end position="1633"/>
    </location>
</feature>
<feature type="compositionally biased region" description="Polar residues" evidence="4">
    <location>
        <begin position="1211"/>
        <end position="1230"/>
    </location>
</feature>
<dbReference type="GO" id="GO:0030335">
    <property type="term" value="P:positive regulation of cell migration"/>
    <property type="evidence" value="ECO:0007669"/>
    <property type="project" value="TreeGrafter"/>
</dbReference>
<feature type="compositionally biased region" description="Polar residues" evidence="4">
    <location>
        <begin position="1846"/>
        <end position="1858"/>
    </location>
</feature>
<dbReference type="GeneTree" id="ENSGT00940000159342"/>
<feature type="compositionally biased region" description="Basic and acidic residues" evidence="4">
    <location>
        <begin position="1803"/>
        <end position="1845"/>
    </location>
</feature>
<dbReference type="Pfam" id="PF07894">
    <property type="entry name" value="SACK1"/>
    <property type="match status" value="1"/>
</dbReference>
<feature type="compositionally biased region" description="Polar residues" evidence="4">
    <location>
        <begin position="1955"/>
        <end position="1987"/>
    </location>
</feature>
<feature type="compositionally biased region" description="Polar residues" evidence="4">
    <location>
        <begin position="1572"/>
        <end position="1584"/>
    </location>
</feature>
<dbReference type="GO" id="GO:0045104">
    <property type="term" value="P:intermediate filament cytoskeleton organization"/>
    <property type="evidence" value="ECO:0007669"/>
    <property type="project" value="TreeGrafter"/>
</dbReference>
<feature type="region of interest" description="Disordered" evidence="4">
    <location>
        <begin position="617"/>
        <end position="810"/>
    </location>
</feature>
<dbReference type="GO" id="GO:0045095">
    <property type="term" value="C:keratin filament"/>
    <property type="evidence" value="ECO:0007669"/>
    <property type="project" value="TreeGrafter"/>
</dbReference>
<feature type="compositionally biased region" description="Basic and acidic residues" evidence="4">
    <location>
        <begin position="1693"/>
        <end position="1722"/>
    </location>
</feature>
<evidence type="ECO:0000256" key="4">
    <source>
        <dbReference type="SAM" id="MobiDB-lite"/>
    </source>
</evidence>
<feature type="compositionally biased region" description="Low complexity" evidence="4">
    <location>
        <begin position="822"/>
        <end position="832"/>
    </location>
</feature>
<evidence type="ECO:0000313" key="6">
    <source>
        <dbReference type="Ensembl" id="ENSCVAP00000003364.1"/>
    </source>
</evidence>
<keyword evidence="7" id="KW-1185">Reference proteome</keyword>
<feature type="compositionally biased region" description="Polar residues" evidence="4">
    <location>
        <begin position="1"/>
        <end position="11"/>
    </location>
</feature>
<feature type="region of interest" description="Disordered" evidence="4">
    <location>
        <begin position="1371"/>
        <end position="1416"/>
    </location>
</feature>
<feature type="region of interest" description="Disordered" evidence="4">
    <location>
        <begin position="986"/>
        <end position="1348"/>
    </location>
</feature>
<feature type="compositionally biased region" description="Basic and acidic residues" evidence="4">
    <location>
        <begin position="2021"/>
        <end position="2034"/>
    </location>
</feature>
<dbReference type="PANTHER" id="PTHR16181:SF16">
    <property type="entry name" value="FAMILY WITH SEQUENCE SIMILARITY 83 MEMBER HA"/>
    <property type="match status" value="1"/>
</dbReference>
<dbReference type="GO" id="GO:0019901">
    <property type="term" value="F:protein kinase binding"/>
    <property type="evidence" value="ECO:0007669"/>
    <property type="project" value="TreeGrafter"/>
</dbReference>
<dbReference type="Ensembl" id="ENSCVAT00000010168.1">
    <property type="protein sequence ID" value="ENSCVAP00000003364.1"/>
    <property type="gene ID" value="ENSCVAG00000004532.1"/>
</dbReference>